<evidence type="ECO:0000313" key="3">
    <source>
        <dbReference type="Proteomes" id="UP000028630"/>
    </source>
</evidence>
<feature type="transmembrane region" description="Helical" evidence="1">
    <location>
        <begin position="12"/>
        <end position="34"/>
    </location>
</feature>
<sequence length="39" mass="4296">MKYDYVKEAAVIMTAAIIFICVGSIAVALTARFIKTFIL</sequence>
<keyword evidence="3" id="KW-1185">Reference proteome</keyword>
<dbReference type="AlphaFoldDB" id="A0A084ZUD8"/>
<dbReference type="EMBL" id="JMTB01000105">
    <property type="protein sequence ID" value="KFC01083.1"/>
    <property type="molecule type" value="Genomic_DNA"/>
</dbReference>
<accession>A0A084ZUD8</accession>
<protein>
    <submittedName>
        <fullName evidence="2">Uncharacterized protein</fullName>
    </submittedName>
</protein>
<proteinExistence type="predicted"/>
<dbReference type="Proteomes" id="UP000028630">
    <property type="component" value="Unassembled WGS sequence"/>
</dbReference>
<keyword evidence="1" id="KW-0472">Membrane</keyword>
<comment type="caution">
    <text evidence="2">The sequence shown here is derived from an EMBL/GenBank/DDBJ whole genome shotgun (WGS) entry which is preliminary data.</text>
</comment>
<keyword evidence="1" id="KW-1133">Transmembrane helix</keyword>
<organism evidence="2 3">
    <name type="scientific">Trabulsiella guamensis ATCC 49490</name>
    <dbReference type="NCBI Taxonomy" id="1005994"/>
    <lineage>
        <taxon>Bacteria</taxon>
        <taxon>Pseudomonadati</taxon>
        <taxon>Pseudomonadota</taxon>
        <taxon>Gammaproteobacteria</taxon>
        <taxon>Enterobacterales</taxon>
        <taxon>Enterobacteriaceae</taxon>
        <taxon>Trabulsiella</taxon>
    </lineage>
</organism>
<reference evidence="3" key="1">
    <citation type="submission" date="2014-05" db="EMBL/GenBank/DDBJ databases">
        <title>ATOL: Assembling a taxonomically balanced genome-scale reconstruction of the evolutionary history of the Enterobacteriaceae.</title>
        <authorList>
            <person name="Plunkett G. III"/>
            <person name="Neeno-Eckwall E.C."/>
            <person name="Glasner J.D."/>
            <person name="Perna N.T."/>
        </authorList>
    </citation>
    <scope>NUCLEOTIDE SEQUENCE [LARGE SCALE GENOMIC DNA]</scope>
    <source>
        <strain evidence="3">ATCC 49490</strain>
    </source>
</reference>
<evidence type="ECO:0000256" key="1">
    <source>
        <dbReference type="SAM" id="Phobius"/>
    </source>
</evidence>
<evidence type="ECO:0000313" key="2">
    <source>
        <dbReference type="EMBL" id="KFC01083.1"/>
    </source>
</evidence>
<gene>
    <name evidence="2" type="ORF">GTGU_03600</name>
</gene>
<name>A0A084ZUD8_9ENTR</name>
<keyword evidence="1" id="KW-0812">Transmembrane</keyword>